<dbReference type="SUPFAM" id="SSF56601">
    <property type="entry name" value="beta-lactamase/transpeptidase-like"/>
    <property type="match status" value="1"/>
</dbReference>
<sequence>MLTTLATAVTLTATLIAPPHHSALRDVVHRLTAEDGAPGALAEVHDHRRGRTVVTSGVADLETRAPVSPRSHFRIGSLTKPFVATVVLQLVGEGRVALDEPIERHLPGVVRGGNDGREITVRHLLQQTSGLPDVLEHLTPQQIIEDPLRHWEPRELLAVALEHPRLFPPGDRWAYSSTNYLLAGLLIESVTGRPYGEEIRRRVLRPLRLNHTQVPGDTVDLPRPHTRGYVRAGARTLDLTRLNPTVAWAGGEMVSTASDVNTFLRALVGGRLLRPAEQRALKTTRPTGRPSGALYGLGLQWNPSRCGGYWGHGGDMLGFSTRTGATDDGRQVTVMANLNPGATDAQKTHLNEAVPTALCD</sequence>
<protein>
    <submittedName>
        <fullName evidence="2">D-alanyl-D-alanine carboxypeptidase</fullName>
    </submittedName>
</protein>
<gene>
    <name evidence="2" type="ORF">DFJ69_2507</name>
</gene>
<dbReference type="RefSeq" id="WP_116022601.1">
    <property type="nucleotide sequence ID" value="NZ_QTTT01000001.1"/>
</dbReference>
<keyword evidence="2" id="KW-0645">Protease</keyword>
<dbReference type="InterPro" id="IPR012338">
    <property type="entry name" value="Beta-lactam/transpept-like"/>
</dbReference>
<evidence type="ECO:0000313" key="3">
    <source>
        <dbReference type="Proteomes" id="UP000256661"/>
    </source>
</evidence>
<organism evidence="2 3">
    <name type="scientific">Thermomonospora umbrina</name>
    <dbReference type="NCBI Taxonomy" id="111806"/>
    <lineage>
        <taxon>Bacteria</taxon>
        <taxon>Bacillati</taxon>
        <taxon>Actinomycetota</taxon>
        <taxon>Actinomycetes</taxon>
        <taxon>Streptosporangiales</taxon>
        <taxon>Thermomonosporaceae</taxon>
        <taxon>Thermomonospora</taxon>
    </lineage>
</organism>
<keyword evidence="2" id="KW-0121">Carboxypeptidase</keyword>
<dbReference type="InterPro" id="IPR001466">
    <property type="entry name" value="Beta-lactam-related"/>
</dbReference>
<dbReference type="Proteomes" id="UP000256661">
    <property type="component" value="Unassembled WGS sequence"/>
</dbReference>
<reference evidence="2 3" key="1">
    <citation type="submission" date="2018-08" db="EMBL/GenBank/DDBJ databases">
        <title>Sequencing the genomes of 1000 actinobacteria strains.</title>
        <authorList>
            <person name="Klenk H.-P."/>
        </authorList>
    </citation>
    <scope>NUCLEOTIDE SEQUENCE [LARGE SCALE GENOMIC DNA]</scope>
    <source>
        <strain evidence="2 3">DSM 43927</strain>
    </source>
</reference>
<dbReference type="Gene3D" id="3.40.710.10">
    <property type="entry name" value="DD-peptidase/beta-lactamase superfamily"/>
    <property type="match status" value="1"/>
</dbReference>
<dbReference type="AlphaFoldDB" id="A0A3D9SZL1"/>
<dbReference type="InterPro" id="IPR050491">
    <property type="entry name" value="AmpC-like"/>
</dbReference>
<name>A0A3D9SZL1_9ACTN</name>
<keyword evidence="2" id="KW-0378">Hydrolase</keyword>
<dbReference type="GO" id="GO:0004180">
    <property type="term" value="F:carboxypeptidase activity"/>
    <property type="evidence" value="ECO:0007669"/>
    <property type="project" value="UniProtKB-KW"/>
</dbReference>
<proteinExistence type="predicted"/>
<feature type="domain" description="Beta-lactamase-related" evidence="1">
    <location>
        <begin position="25"/>
        <end position="349"/>
    </location>
</feature>
<dbReference type="OrthoDB" id="3499702at2"/>
<dbReference type="PANTHER" id="PTHR46825">
    <property type="entry name" value="D-ALANYL-D-ALANINE-CARBOXYPEPTIDASE/ENDOPEPTIDASE AMPH"/>
    <property type="match status" value="1"/>
</dbReference>
<comment type="caution">
    <text evidence="2">The sequence shown here is derived from an EMBL/GenBank/DDBJ whole genome shotgun (WGS) entry which is preliminary data.</text>
</comment>
<dbReference type="EMBL" id="QTTT01000001">
    <property type="protein sequence ID" value="REE97051.1"/>
    <property type="molecule type" value="Genomic_DNA"/>
</dbReference>
<evidence type="ECO:0000313" key="2">
    <source>
        <dbReference type="EMBL" id="REE97051.1"/>
    </source>
</evidence>
<evidence type="ECO:0000259" key="1">
    <source>
        <dbReference type="Pfam" id="PF00144"/>
    </source>
</evidence>
<accession>A0A3D9SZL1</accession>
<dbReference type="PANTHER" id="PTHR46825:SF7">
    <property type="entry name" value="D-ALANYL-D-ALANINE CARBOXYPEPTIDASE"/>
    <property type="match status" value="1"/>
</dbReference>
<keyword evidence="3" id="KW-1185">Reference proteome</keyword>
<dbReference type="Pfam" id="PF00144">
    <property type="entry name" value="Beta-lactamase"/>
    <property type="match status" value="1"/>
</dbReference>